<dbReference type="Pfam" id="PF17200">
    <property type="entry name" value="sCache_2"/>
    <property type="match status" value="1"/>
</dbReference>
<evidence type="ECO:0000256" key="8">
    <source>
        <dbReference type="PROSITE-ProRule" id="PRU00284"/>
    </source>
</evidence>
<dbReference type="PANTHER" id="PTHR32089">
    <property type="entry name" value="METHYL-ACCEPTING CHEMOTAXIS PROTEIN MCPB"/>
    <property type="match status" value="1"/>
</dbReference>
<dbReference type="Pfam" id="PF00015">
    <property type="entry name" value="MCPsignal"/>
    <property type="match status" value="1"/>
</dbReference>
<evidence type="ECO:0000256" key="6">
    <source>
        <dbReference type="ARBA" id="ARBA00023224"/>
    </source>
</evidence>
<dbReference type="EMBL" id="FQXZ01000005">
    <property type="protein sequence ID" value="SHH71065.1"/>
    <property type="molecule type" value="Genomic_DNA"/>
</dbReference>
<comment type="similarity">
    <text evidence="7">Belongs to the methyl-accepting chemotaxis (MCP) protein family.</text>
</comment>
<evidence type="ECO:0000259" key="10">
    <source>
        <dbReference type="PROSITE" id="PS50111"/>
    </source>
</evidence>
<feature type="domain" description="Methyl-accepting transducer" evidence="10">
    <location>
        <begin position="292"/>
        <end position="528"/>
    </location>
</feature>
<dbReference type="InterPro" id="IPR004090">
    <property type="entry name" value="Chemotax_Me-accpt_rcpt"/>
</dbReference>
<feature type="domain" description="HAMP" evidence="11">
    <location>
        <begin position="235"/>
        <end position="287"/>
    </location>
</feature>
<evidence type="ECO:0000256" key="9">
    <source>
        <dbReference type="SAM" id="Phobius"/>
    </source>
</evidence>
<dbReference type="GO" id="GO:0004888">
    <property type="term" value="F:transmembrane signaling receptor activity"/>
    <property type="evidence" value="ECO:0007669"/>
    <property type="project" value="InterPro"/>
</dbReference>
<dbReference type="SMART" id="SM00304">
    <property type="entry name" value="HAMP"/>
    <property type="match status" value="2"/>
</dbReference>
<name>A0A1M5V762_9VIBR</name>
<dbReference type="STRING" id="1216006.VA7868_00291"/>
<dbReference type="SMART" id="SM00283">
    <property type="entry name" value="MA"/>
    <property type="match status" value="1"/>
</dbReference>
<dbReference type="Gene3D" id="3.30.450.20">
    <property type="entry name" value="PAS domain"/>
    <property type="match status" value="1"/>
</dbReference>
<dbReference type="InterPro" id="IPR004089">
    <property type="entry name" value="MCPsignal_dom"/>
</dbReference>
<reference evidence="12 13" key="1">
    <citation type="submission" date="2016-11" db="EMBL/GenBank/DDBJ databases">
        <authorList>
            <person name="Jaros S."/>
            <person name="Januszkiewicz K."/>
            <person name="Wedrychowicz H."/>
        </authorList>
    </citation>
    <scope>NUCLEOTIDE SEQUENCE [LARGE SCALE GENOMIC DNA]</scope>
    <source>
        <strain evidence="12 13">CECT 7868</strain>
    </source>
</reference>
<evidence type="ECO:0000256" key="1">
    <source>
        <dbReference type="ARBA" id="ARBA00004651"/>
    </source>
</evidence>
<organism evidence="12 13">
    <name type="scientific">Vibrio aerogenes CECT 7868</name>
    <dbReference type="NCBI Taxonomy" id="1216006"/>
    <lineage>
        <taxon>Bacteria</taxon>
        <taxon>Pseudomonadati</taxon>
        <taxon>Pseudomonadota</taxon>
        <taxon>Gammaproteobacteria</taxon>
        <taxon>Vibrionales</taxon>
        <taxon>Vibrionaceae</taxon>
        <taxon>Vibrio</taxon>
    </lineage>
</organism>
<feature type="transmembrane region" description="Helical" evidence="9">
    <location>
        <begin position="212"/>
        <end position="233"/>
    </location>
</feature>
<dbReference type="AlphaFoldDB" id="A0A1M5V762"/>
<dbReference type="PROSITE" id="PS50885">
    <property type="entry name" value="HAMP"/>
    <property type="match status" value="1"/>
</dbReference>
<sequence>MHDSVPCFKPGQISLNTTSSAGLGIHNFLAKVDPVIFNFSNIKVSWKLAFLVVASVIGFCILLYISQYELRKNLIEEKKQRLKAVLETTISQLNYLNQTYPEKEAKVRAKGLIESIFFNGDHYVFVMAEDTTMLINTRLKQYIGQKNVAPHWQTLITEGLKPEGGVYRYPWEKKDGTKTEKMSFMHHFSPWGWVLGTGMPLDDVNREINTQLWTMGMSALGGVLVISFLGFVITRSVTRPLKSVVATMENVAAGNIQANIPVLGKDEFGWLAERTNYGINSIREALRESVESARIVSEAAMRISGSAEETSQLVTDQRDQLNQLATAMNEMSATVGEVASHAEATAKDTVSAIDEAQLGQNDVTQSIGSIKSLSEALEHAVQHVAQLNEGVMEISDVTSVISGISEQTNLLALNAAIEAARAGEQGRGFAVVADEVRNLASRTNTSTEDIQKTVDRLQKVAQGTAEMMEKSQALAGDSVTCSERCGSDITTIVEHIQHISDKTVQIASASEEQSAVAEEMNRNLSGANDAASEVSGTASLLAKESEKLADMSRHLDQALARFQL</sequence>
<keyword evidence="2" id="KW-1003">Cell membrane</keyword>
<dbReference type="Pfam" id="PF00672">
    <property type="entry name" value="HAMP"/>
    <property type="match status" value="1"/>
</dbReference>
<dbReference type="GO" id="GO:0007165">
    <property type="term" value="P:signal transduction"/>
    <property type="evidence" value="ECO:0007669"/>
    <property type="project" value="UniProtKB-KW"/>
</dbReference>
<dbReference type="CDD" id="cd06225">
    <property type="entry name" value="HAMP"/>
    <property type="match status" value="1"/>
</dbReference>
<dbReference type="SMART" id="SM01049">
    <property type="entry name" value="Cache_2"/>
    <property type="match status" value="1"/>
</dbReference>
<dbReference type="PRINTS" id="PR00260">
    <property type="entry name" value="CHEMTRNSDUCR"/>
</dbReference>
<evidence type="ECO:0000256" key="4">
    <source>
        <dbReference type="ARBA" id="ARBA00022989"/>
    </source>
</evidence>
<dbReference type="CDD" id="cd18774">
    <property type="entry name" value="PDC2_HK_sensor"/>
    <property type="match status" value="1"/>
</dbReference>
<keyword evidence="6 8" id="KW-0807">Transducer</keyword>
<dbReference type="PROSITE" id="PS50111">
    <property type="entry name" value="CHEMOTAXIS_TRANSDUC_2"/>
    <property type="match status" value="1"/>
</dbReference>
<dbReference type="SUPFAM" id="SSF58104">
    <property type="entry name" value="Methyl-accepting chemotaxis protein (MCP) signaling domain"/>
    <property type="match status" value="1"/>
</dbReference>
<evidence type="ECO:0000256" key="5">
    <source>
        <dbReference type="ARBA" id="ARBA00023136"/>
    </source>
</evidence>
<comment type="subcellular location">
    <subcellularLocation>
        <location evidence="1">Cell membrane</location>
        <topology evidence="1">Multi-pass membrane protein</topology>
    </subcellularLocation>
</comment>
<dbReference type="GO" id="GO:0005886">
    <property type="term" value="C:plasma membrane"/>
    <property type="evidence" value="ECO:0007669"/>
    <property type="project" value="UniProtKB-SubCell"/>
</dbReference>
<dbReference type="OrthoDB" id="2489132at2"/>
<keyword evidence="4 9" id="KW-1133">Transmembrane helix</keyword>
<dbReference type="CDD" id="cd11386">
    <property type="entry name" value="MCP_signal"/>
    <property type="match status" value="1"/>
</dbReference>
<evidence type="ECO:0000256" key="3">
    <source>
        <dbReference type="ARBA" id="ARBA00022692"/>
    </source>
</evidence>
<evidence type="ECO:0000259" key="11">
    <source>
        <dbReference type="PROSITE" id="PS50885"/>
    </source>
</evidence>
<evidence type="ECO:0000313" key="13">
    <source>
        <dbReference type="Proteomes" id="UP000184608"/>
    </source>
</evidence>
<dbReference type="InterPro" id="IPR003660">
    <property type="entry name" value="HAMP_dom"/>
</dbReference>
<keyword evidence="13" id="KW-1185">Reference proteome</keyword>
<feature type="transmembrane region" description="Helical" evidence="9">
    <location>
        <begin position="44"/>
        <end position="65"/>
    </location>
</feature>
<gene>
    <name evidence="12" type="primary">mcp4_1</name>
    <name evidence="12" type="ORF">VA7868_00291</name>
</gene>
<dbReference type="Proteomes" id="UP000184608">
    <property type="component" value="Unassembled WGS sequence"/>
</dbReference>
<evidence type="ECO:0000256" key="2">
    <source>
        <dbReference type="ARBA" id="ARBA00022475"/>
    </source>
</evidence>
<proteinExistence type="inferred from homology"/>
<dbReference type="GO" id="GO:0006935">
    <property type="term" value="P:chemotaxis"/>
    <property type="evidence" value="ECO:0007669"/>
    <property type="project" value="InterPro"/>
</dbReference>
<evidence type="ECO:0000313" key="12">
    <source>
        <dbReference type="EMBL" id="SHH71065.1"/>
    </source>
</evidence>
<accession>A0A1M5V762</accession>
<dbReference type="InterPro" id="IPR033480">
    <property type="entry name" value="sCache_2"/>
</dbReference>
<keyword evidence="3 9" id="KW-0812">Transmembrane</keyword>
<keyword evidence="5 9" id="KW-0472">Membrane</keyword>
<dbReference type="FunFam" id="1.10.287.950:FF:000001">
    <property type="entry name" value="Methyl-accepting chemotaxis sensory transducer"/>
    <property type="match status" value="1"/>
</dbReference>
<dbReference type="Gene3D" id="1.10.287.950">
    <property type="entry name" value="Methyl-accepting chemotaxis protein"/>
    <property type="match status" value="1"/>
</dbReference>
<evidence type="ECO:0000256" key="7">
    <source>
        <dbReference type="ARBA" id="ARBA00029447"/>
    </source>
</evidence>
<dbReference type="PANTHER" id="PTHR32089:SF120">
    <property type="entry name" value="METHYL-ACCEPTING CHEMOTAXIS PROTEIN TLPQ"/>
    <property type="match status" value="1"/>
</dbReference>
<protein>
    <submittedName>
        <fullName evidence="12">Methyl-accepting chemotaxis protein 4</fullName>
    </submittedName>
</protein>